<dbReference type="EMBL" id="PEBK01000014">
    <property type="protein sequence ID" value="PJM74403.1"/>
    <property type="molecule type" value="Genomic_DNA"/>
</dbReference>
<evidence type="ECO:0000313" key="2">
    <source>
        <dbReference type="Proteomes" id="UP000231451"/>
    </source>
</evidence>
<proteinExistence type="predicted"/>
<name>A0A2M9HC63_9BIFI</name>
<dbReference type="Proteomes" id="UP000231451">
    <property type="component" value="Unassembled WGS sequence"/>
</dbReference>
<dbReference type="AlphaFoldDB" id="A0A2M9HC63"/>
<reference evidence="1 2" key="1">
    <citation type="submission" date="2017-10" db="EMBL/GenBank/DDBJ databases">
        <title>Draft genome sequences of strains TRE 1, TRE 9, TRE H and TRI 7, isolated from tamarins, belonging to four potential novel Bifidobacterium species.</title>
        <authorList>
            <person name="Mattarelli P."/>
            <person name="Modesto M."/>
            <person name="Puglisi E."/>
            <person name="Morelli L."/>
            <person name="Spezio C."/>
            <person name="Bonetti A."/>
            <person name="Sandri C."/>
        </authorList>
    </citation>
    <scope>NUCLEOTIDE SEQUENCE [LARGE SCALE GENOMIC DNA]</scope>
    <source>
        <strain evidence="2">TRI7</strain>
    </source>
</reference>
<comment type="caution">
    <text evidence="1">The sequence shown here is derived from an EMBL/GenBank/DDBJ whole genome shotgun (WGS) entry which is preliminary data.</text>
</comment>
<keyword evidence="2" id="KW-1185">Reference proteome</keyword>
<protein>
    <submittedName>
        <fullName evidence="1">Uncharacterized protein</fullName>
    </submittedName>
</protein>
<accession>A0A2M9HC63</accession>
<organism evidence="1 2">
    <name type="scientific">Bifidobacterium simiarum</name>
    <dbReference type="NCBI Taxonomy" id="2045441"/>
    <lineage>
        <taxon>Bacteria</taxon>
        <taxon>Bacillati</taxon>
        <taxon>Actinomycetota</taxon>
        <taxon>Actinomycetes</taxon>
        <taxon>Bifidobacteriales</taxon>
        <taxon>Bifidobacteriaceae</taxon>
        <taxon>Bifidobacterium</taxon>
    </lineage>
</organism>
<sequence>MFQWFLHKQNIGGTLEVQAFYQGKRRCRVESSVRWQVGMDLGFAYLIDGEWRGGSWPELWERDRIDQWWVDDYEKSDGKFGFPSSMLGQIVPLDNDDFAGNLSEEELRVVNSFDYFWDEYRNAGAPAVTSVGYGFAAAALAEETNGRLVSFDGAFDDIGHNGEFADQFLSWWGDAQMKFYGVDAFRW</sequence>
<gene>
    <name evidence="1" type="ORF">CSQ87_10390</name>
</gene>
<evidence type="ECO:0000313" key="1">
    <source>
        <dbReference type="EMBL" id="PJM74403.1"/>
    </source>
</evidence>